<dbReference type="SMART" id="SM00219">
    <property type="entry name" value="TyrKc"/>
    <property type="match status" value="1"/>
</dbReference>
<dbReference type="PANTHER" id="PTHR24416">
    <property type="entry name" value="TYROSINE-PROTEIN KINASE RECEPTOR"/>
    <property type="match status" value="1"/>
</dbReference>
<dbReference type="InterPro" id="IPR001245">
    <property type="entry name" value="Ser-Thr/Tyr_kinase_cat_dom"/>
</dbReference>
<dbReference type="GO" id="GO:0043235">
    <property type="term" value="C:receptor complex"/>
    <property type="evidence" value="ECO:0007669"/>
    <property type="project" value="TreeGrafter"/>
</dbReference>
<dbReference type="GO" id="GO:0005886">
    <property type="term" value="C:plasma membrane"/>
    <property type="evidence" value="ECO:0007669"/>
    <property type="project" value="TreeGrafter"/>
</dbReference>
<dbReference type="Proteomes" id="UP000728185">
    <property type="component" value="Unassembled WGS sequence"/>
</dbReference>
<dbReference type="InterPro" id="IPR000719">
    <property type="entry name" value="Prot_kinase_dom"/>
</dbReference>
<name>A0A8E0VDB5_9TREM</name>
<dbReference type="GO" id="GO:0005524">
    <property type="term" value="F:ATP binding"/>
    <property type="evidence" value="ECO:0007669"/>
    <property type="project" value="InterPro"/>
</dbReference>
<keyword evidence="4" id="KW-1185">Reference proteome</keyword>
<keyword evidence="3" id="KW-0808">Transferase</keyword>
<proteinExistence type="predicted"/>
<dbReference type="PROSITE" id="PS50011">
    <property type="entry name" value="PROTEIN_KINASE_DOM"/>
    <property type="match status" value="1"/>
</dbReference>
<dbReference type="Gene3D" id="1.10.510.10">
    <property type="entry name" value="Transferase(Phosphotransferase) domain 1"/>
    <property type="match status" value="1"/>
</dbReference>
<feature type="region of interest" description="Disordered" evidence="1">
    <location>
        <begin position="144"/>
        <end position="185"/>
    </location>
</feature>
<dbReference type="Pfam" id="PF07714">
    <property type="entry name" value="PK_Tyr_Ser-Thr"/>
    <property type="match status" value="1"/>
</dbReference>
<dbReference type="AlphaFoldDB" id="A0A8E0VDB5"/>
<protein>
    <submittedName>
        <fullName evidence="3">Tyrosine-protein kinase SYK</fullName>
    </submittedName>
</protein>
<dbReference type="OrthoDB" id="28230at2759"/>
<evidence type="ECO:0000313" key="3">
    <source>
        <dbReference type="EMBL" id="KAA0185918.1"/>
    </source>
</evidence>
<feature type="domain" description="Protein kinase" evidence="2">
    <location>
        <begin position="1"/>
        <end position="118"/>
    </location>
</feature>
<dbReference type="PRINTS" id="PR00109">
    <property type="entry name" value="TYRKINASE"/>
</dbReference>
<feature type="compositionally biased region" description="Polar residues" evidence="1">
    <location>
        <begin position="144"/>
        <end position="167"/>
    </location>
</feature>
<accession>A0A8E0VDB5</accession>
<dbReference type="PANTHER" id="PTHR24416:SF631">
    <property type="entry name" value="SERINE_THREONINE_TYROSINE KINASE 1"/>
    <property type="match status" value="1"/>
</dbReference>
<sequence>MNVGSFVIARLDYTKAASAGKWPLKWYAPECIYYFRFDSKSDVWSYGITLWEVYSYGERPYRDMKGAQILAMLDQGLRLSRPSRCPESIYCLMQQCWNFEGVRRPTFAELVLALSRLLRVMPPPNPSPSITSVASSCETDTSIVLPSAPSVDNTDPTMYSHSKPANCSGSGGSGVNSGASDIPSF</sequence>
<dbReference type="InterPro" id="IPR020635">
    <property type="entry name" value="Tyr_kinase_cat_dom"/>
</dbReference>
<feature type="compositionally biased region" description="Low complexity" evidence="1">
    <location>
        <begin position="176"/>
        <end position="185"/>
    </location>
</feature>
<reference evidence="3" key="1">
    <citation type="submission" date="2019-05" db="EMBL/GenBank/DDBJ databases">
        <title>Annotation for the trematode Fasciolopsis buski.</title>
        <authorList>
            <person name="Choi Y.-J."/>
        </authorList>
    </citation>
    <scope>NUCLEOTIDE SEQUENCE</scope>
    <source>
        <strain evidence="3">HT</strain>
        <tissue evidence="3">Whole worm</tissue>
    </source>
</reference>
<dbReference type="SUPFAM" id="SSF56112">
    <property type="entry name" value="Protein kinase-like (PK-like)"/>
    <property type="match status" value="1"/>
</dbReference>
<comment type="caution">
    <text evidence="3">The sequence shown here is derived from an EMBL/GenBank/DDBJ whole genome shotgun (WGS) entry which is preliminary data.</text>
</comment>
<evidence type="ECO:0000256" key="1">
    <source>
        <dbReference type="SAM" id="MobiDB-lite"/>
    </source>
</evidence>
<evidence type="ECO:0000259" key="2">
    <source>
        <dbReference type="PROSITE" id="PS50011"/>
    </source>
</evidence>
<dbReference type="InterPro" id="IPR011009">
    <property type="entry name" value="Kinase-like_dom_sf"/>
</dbReference>
<dbReference type="GO" id="GO:0007169">
    <property type="term" value="P:cell surface receptor protein tyrosine kinase signaling pathway"/>
    <property type="evidence" value="ECO:0007669"/>
    <property type="project" value="TreeGrafter"/>
</dbReference>
<dbReference type="GO" id="GO:0004714">
    <property type="term" value="F:transmembrane receptor protein tyrosine kinase activity"/>
    <property type="evidence" value="ECO:0007669"/>
    <property type="project" value="TreeGrafter"/>
</dbReference>
<keyword evidence="3" id="KW-0418">Kinase</keyword>
<dbReference type="EMBL" id="LUCM01010114">
    <property type="protein sequence ID" value="KAA0185918.1"/>
    <property type="molecule type" value="Genomic_DNA"/>
</dbReference>
<evidence type="ECO:0000313" key="4">
    <source>
        <dbReference type="Proteomes" id="UP000728185"/>
    </source>
</evidence>
<organism evidence="3 4">
    <name type="scientific">Fasciolopsis buskii</name>
    <dbReference type="NCBI Taxonomy" id="27845"/>
    <lineage>
        <taxon>Eukaryota</taxon>
        <taxon>Metazoa</taxon>
        <taxon>Spiralia</taxon>
        <taxon>Lophotrochozoa</taxon>
        <taxon>Platyhelminthes</taxon>
        <taxon>Trematoda</taxon>
        <taxon>Digenea</taxon>
        <taxon>Plagiorchiida</taxon>
        <taxon>Echinostomata</taxon>
        <taxon>Echinostomatoidea</taxon>
        <taxon>Fasciolidae</taxon>
        <taxon>Fasciolopsis</taxon>
    </lineage>
</organism>
<gene>
    <name evidence="3" type="ORF">FBUS_10511</name>
</gene>
<dbReference type="InterPro" id="IPR050122">
    <property type="entry name" value="RTK"/>
</dbReference>